<sequence length="101" mass="11272">MTAQPWNSPEPGSIWEITGTYTDGGTFTDCLAMVWPYDITEGHVLFSHIAPALASVTKDIISPDMITRARRLVLVHADNPRTAYYLDDQDLFVPTEEATDE</sequence>
<evidence type="ECO:0000313" key="2">
    <source>
        <dbReference type="Proteomes" id="UP001595844"/>
    </source>
</evidence>
<evidence type="ECO:0000313" key="1">
    <source>
        <dbReference type="EMBL" id="MFC4373308.1"/>
    </source>
</evidence>
<reference evidence="2" key="1">
    <citation type="journal article" date="2019" name="Int. J. Syst. Evol. Microbiol.">
        <title>The Global Catalogue of Microorganisms (GCM) 10K type strain sequencing project: providing services to taxonomists for standard genome sequencing and annotation.</title>
        <authorList>
            <consortium name="The Broad Institute Genomics Platform"/>
            <consortium name="The Broad Institute Genome Sequencing Center for Infectious Disease"/>
            <person name="Wu L."/>
            <person name="Ma J."/>
        </authorList>
    </citation>
    <scope>NUCLEOTIDE SEQUENCE [LARGE SCALE GENOMIC DNA]</scope>
    <source>
        <strain evidence="2">IBRC-M 10490</strain>
    </source>
</reference>
<dbReference type="EMBL" id="JBHSDL010000005">
    <property type="protein sequence ID" value="MFC4373308.1"/>
    <property type="molecule type" value="Genomic_DNA"/>
</dbReference>
<dbReference type="RefSeq" id="WP_378555947.1">
    <property type="nucleotide sequence ID" value="NZ_JBHSDL010000005.1"/>
</dbReference>
<protein>
    <submittedName>
        <fullName evidence="1">Uncharacterized protein</fullName>
    </submittedName>
</protein>
<comment type="caution">
    <text evidence="1">The sequence shown here is derived from an EMBL/GenBank/DDBJ whole genome shotgun (WGS) entry which is preliminary data.</text>
</comment>
<dbReference type="Proteomes" id="UP001595844">
    <property type="component" value="Unassembled WGS sequence"/>
</dbReference>
<accession>A0ABV8VF34</accession>
<gene>
    <name evidence="1" type="ORF">ACFO5K_04265</name>
</gene>
<name>A0ABV8VF34_9NOCA</name>
<keyword evidence="2" id="KW-1185">Reference proteome</keyword>
<proteinExistence type="predicted"/>
<organism evidence="1 2">
    <name type="scientific">Nocardia halotolerans</name>
    <dbReference type="NCBI Taxonomy" id="1755878"/>
    <lineage>
        <taxon>Bacteria</taxon>
        <taxon>Bacillati</taxon>
        <taxon>Actinomycetota</taxon>
        <taxon>Actinomycetes</taxon>
        <taxon>Mycobacteriales</taxon>
        <taxon>Nocardiaceae</taxon>
        <taxon>Nocardia</taxon>
    </lineage>
</organism>